<evidence type="ECO:0000256" key="1">
    <source>
        <dbReference type="SAM" id="SignalP"/>
    </source>
</evidence>
<dbReference type="Proteomes" id="UP001154078">
    <property type="component" value="Chromosome 3"/>
</dbReference>
<protein>
    <submittedName>
        <fullName evidence="2">Uncharacterized protein</fullName>
    </submittedName>
</protein>
<dbReference type="InterPro" id="IPR006631">
    <property type="entry name" value="DM4_12"/>
</dbReference>
<proteinExistence type="predicted"/>
<evidence type="ECO:0000313" key="2">
    <source>
        <dbReference type="EMBL" id="CAH0553703.1"/>
    </source>
</evidence>
<accession>A0A9P0B2Y5</accession>
<dbReference type="AlphaFoldDB" id="A0A9P0B2Y5"/>
<keyword evidence="1" id="KW-0732">Signal</keyword>
<evidence type="ECO:0000313" key="3">
    <source>
        <dbReference type="Proteomes" id="UP001154078"/>
    </source>
</evidence>
<organism evidence="2 3">
    <name type="scientific">Brassicogethes aeneus</name>
    <name type="common">Rape pollen beetle</name>
    <name type="synonym">Meligethes aeneus</name>
    <dbReference type="NCBI Taxonomy" id="1431903"/>
    <lineage>
        <taxon>Eukaryota</taxon>
        <taxon>Metazoa</taxon>
        <taxon>Ecdysozoa</taxon>
        <taxon>Arthropoda</taxon>
        <taxon>Hexapoda</taxon>
        <taxon>Insecta</taxon>
        <taxon>Pterygota</taxon>
        <taxon>Neoptera</taxon>
        <taxon>Endopterygota</taxon>
        <taxon>Coleoptera</taxon>
        <taxon>Polyphaga</taxon>
        <taxon>Cucujiformia</taxon>
        <taxon>Nitidulidae</taxon>
        <taxon>Meligethinae</taxon>
        <taxon>Brassicogethes</taxon>
    </lineage>
</organism>
<dbReference type="Pfam" id="PF07841">
    <property type="entry name" value="DM4_12"/>
    <property type="match status" value="1"/>
</dbReference>
<reference evidence="2" key="1">
    <citation type="submission" date="2021-12" db="EMBL/GenBank/DDBJ databases">
        <authorList>
            <person name="King R."/>
        </authorList>
    </citation>
    <scope>NUCLEOTIDE SEQUENCE</scope>
</reference>
<feature type="chain" id="PRO_5040375365" evidence="1">
    <location>
        <begin position="17"/>
        <end position="137"/>
    </location>
</feature>
<dbReference type="PANTHER" id="PTHR21398:SF7">
    <property type="entry name" value="LP19941P"/>
    <property type="match status" value="1"/>
</dbReference>
<dbReference type="PANTHER" id="PTHR21398">
    <property type="entry name" value="AGAP007094-PA"/>
    <property type="match status" value="1"/>
</dbReference>
<dbReference type="EMBL" id="OV121134">
    <property type="protein sequence ID" value="CAH0553703.1"/>
    <property type="molecule type" value="Genomic_DNA"/>
</dbReference>
<gene>
    <name evidence="2" type="ORF">MELIAE_LOCUS5629</name>
</gene>
<keyword evidence="3" id="KW-1185">Reference proteome</keyword>
<dbReference type="OrthoDB" id="8185446at2759"/>
<feature type="signal peptide" evidence="1">
    <location>
        <begin position="1"/>
        <end position="16"/>
    </location>
</feature>
<sequence>MKFFVLCVFFLLLVEGQKTDEVILSRRKRYVAFPDGSSMIFAFCNTAAVITPFQIFTEGVNWGISYDLPNGTTLLETKKYLKGRRQRRELYNSIETVIDSMGFDGKACIFKTLCEAPRVLSKSDASLAENLLHVLFK</sequence>
<name>A0A9P0B2Y5_BRAAE</name>